<reference evidence="2" key="2">
    <citation type="submission" date="2022-01" db="EMBL/GenBank/DDBJ databases">
        <authorList>
            <person name="Yamashiro T."/>
            <person name="Shiraishi A."/>
            <person name="Satake H."/>
            <person name="Nakayama K."/>
        </authorList>
    </citation>
    <scope>NUCLEOTIDE SEQUENCE</scope>
</reference>
<feature type="compositionally biased region" description="Basic and acidic residues" evidence="1">
    <location>
        <begin position="52"/>
        <end position="75"/>
    </location>
</feature>
<evidence type="ECO:0000313" key="3">
    <source>
        <dbReference type="Proteomes" id="UP001151760"/>
    </source>
</evidence>
<feature type="compositionally biased region" description="Low complexity" evidence="1">
    <location>
        <begin position="80"/>
        <end position="90"/>
    </location>
</feature>
<accession>A0ABQ5A2E9</accession>
<keyword evidence="3" id="KW-1185">Reference proteome</keyword>
<organism evidence="2 3">
    <name type="scientific">Tanacetum coccineum</name>
    <dbReference type="NCBI Taxonomy" id="301880"/>
    <lineage>
        <taxon>Eukaryota</taxon>
        <taxon>Viridiplantae</taxon>
        <taxon>Streptophyta</taxon>
        <taxon>Embryophyta</taxon>
        <taxon>Tracheophyta</taxon>
        <taxon>Spermatophyta</taxon>
        <taxon>Magnoliopsida</taxon>
        <taxon>eudicotyledons</taxon>
        <taxon>Gunneridae</taxon>
        <taxon>Pentapetalae</taxon>
        <taxon>asterids</taxon>
        <taxon>campanulids</taxon>
        <taxon>Asterales</taxon>
        <taxon>Asteraceae</taxon>
        <taxon>Asteroideae</taxon>
        <taxon>Anthemideae</taxon>
        <taxon>Anthemidinae</taxon>
        <taxon>Tanacetum</taxon>
    </lineage>
</organism>
<comment type="caution">
    <text evidence="2">The sequence shown here is derived from an EMBL/GenBank/DDBJ whole genome shotgun (WGS) entry which is preliminary data.</text>
</comment>
<dbReference type="EMBL" id="BQNB010011836">
    <property type="protein sequence ID" value="GJS95791.1"/>
    <property type="molecule type" value="Genomic_DNA"/>
</dbReference>
<protein>
    <submittedName>
        <fullName evidence="2">Uncharacterized protein</fullName>
    </submittedName>
</protein>
<proteinExistence type="predicted"/>
<dbReference type="Proteomes" id="UP001151760">
    <property type="component" value="Unassembled WGS sequence"/>
</dbReference>
<reference evidence="2" key="1">
    <citation type="journal article" date="2022" name="Int. J. Mol. Sci.">
        <title>Draft Genome of Tanacetum Coccineum: Genomic Comparison of Closely Related Tanacetum-Family Plants.</title>
        <authorList>
            <person name="Yamashiro T."/>
            <person name="Shiraishi A."/>
            <person name="Nakayama K."/>
            <person name="Satake H."/>
        </authorList>
    </citation>
    <scope>NUCLEOTIDE SEQUENCE</scope>
</reference>
<name>A0ABQ5A2E9_9ASTR</name>
<sequence>MEGYLYHHTLHKYAILAILVPVYGGMVNYVEKVIEENNETAFSMEVDDQNEENMKEKEHDKEKVSYKEGNEKEGNENEGNDNMNKNEINNDALQKEQQVETKKEKEAEIKKKQEKVDDTSDILSRDGFKPTVRTNPGMEPVLESEFTSKNNKEKFVFETKRGAVTIRDNVHTLAPQLKVEANVIDSFAAIDGEQQRNKNEAFLSHRNDYMLEWKKDDGKEDEDKQYEAFCKTMDIEFHNGADLSKNGTYRNDKMSEEAHAFAKKHIDKKLKKNFIIGQINKKKQEQDSDRVQSTI</sequence>
<feature type="region of interest" description="Disordered" evidence="1">
    <location>
        <begin position="43"/>
        <end position="139"/>
    </location>
</feature>
<feature type="compositionally biased region" description="Basic and acidic residues" evidence="1">
    <location>
        <begin position="93"/>
        <end position="128"/>
    </location>
</feature>
<evidence type="ECO:0000256" key="1">
    <source>
        <dbReference type="SAM" id="MobiDB-lite"/>
    </source>
</evidence>
<gene>
    <name evidence="2" type="ORF">Tco_0802759</name>
</gene>
<evidence type="ECO:0000313" key="2">
    <source>
        <dbReference type="EMBL" id="GJS95791.1"/>
    </source>
</evidence>